<keyword evidence="2" id="KW-0472">Membrane</keyword>
<keyword evidence="2" id="KW-1133">Transmembrane helix</keyword>
<evidence type="ECO:0000256" key="2">
    <source>
        <dbReference type="SAM" id="Phobius"/>
    </source>
</evidence>
<dbReference type="Proteomes" id="UP001055336">
    <property type="component" value="Chromosome"/>
</dbReference>
<gene>
    <name evidence="3" type="ORF">MKK62_19550</name>
</gene>
<keyword evidence="2" id="KW-0812">Transmembrane</keyword>
<dbReference type="EMBL" id="CP092488">
    <property type="protein sequence ID" value="UMB68587.1"/>
    <property type="molecule type" value="Genomic_DNA"/>
</dbReference>
<keyword evidence="4" id="KW-1185">Reference proteome</keyword>
<feature type="region of interest" description="Disordered" evidence="1">
    <location>
        <begin position="71"/>
        <end position="105"/>
    </location>
</feature>
<dbReference type="RefSeq" id="WP_240259612.1">
    <property type="nucleotide sequence ID" value="NZ_CP092488.2"/>
</dbReference>
<protein>
    <recommendedName>
        <fullName evidence="5">DUF3099 domain-containing protein</fullName>
    </recommendedName>
</protein>
<proteinExistence type="predicted"/>
<accession>A0ABY3VJE3</accession>
<evidence type="ECO:0008006" key="5">
    <source>
        <dbReference type="Google" id="ProtNLM"/>
    </source>
</evidence>
<organism evidence="3 4">
    <name type="scientific">Mycobacterium paraterrae</name>
    <dbReference type="NCBI Taxonomy" id="577492"/>
    <lineage>
        <taxon>Bacteria</taxon>
        <taxon>Bacillati</taxon>
        <taxon>Actinomycetota</taxon>
        <taxon>Actinomycetes</taxon>
        <taxon>Mycobacteriales</taxon>
        <taxon>Mycobacteriaceae</taxon>
        <taxon>Mycobacterium</taxon>
    </lineage>
</organism>
<evidence type="ECO:0000256" key="1">
    <source>
        <dbReference type="SAM" id="MobiDB-lite"/>
    </source>
</evidence>
<feature type="transmembrane region" description="Helical" evidence="2">
    <location>
        <begin position="26"/>
        <end position="59"/>
    </location>
</feature>
<sequence>MPNSEANEPEATDRLIDKMWRKRAELLWCMAAVIALLSVVRPVVLIGAALVIATIGAAWMGFHELMTRADRDDAERPVAPLRPQADPRQPGTSAPHAPWQGGHAA</sequence>
<evidence type="ECO:0000313" key="3">
    <source>
        <dbReference type="EMBL" id="UMB68587.1"/>
    </source>
</evidence>
<name>A0ABY3VJE3_9MYCO</name>
<evidence type="ECO:0000313" key="4">
    <source>
        <dbReference type="Proteomes" id="UP001055336"/>
    </source>
</evidence>
<reference evidence="3" key="1">
    <citation type="submission" date="2022-08" db="EMBL/GenBank/DDBJ databases">
        <title>Whole genome sequencing of non-tuberculosis mycobacteria type-strains.</title>
        <authorList>
            <person name="Igarashi Y."/>
            <person name="Osugi A."/>
            <person name="Mitarai S."/>
        </authorList>
    </citation>
    <scope>NUCLEOTIDE SEQUENCE</scope>
    <source>
        <strain evidence="3">DSM 45127</strain>
    </source>
</reference>